<evidence type="ECO:0000256" key="3">
    <source>
        <dbReference type="ARBA" id="ARBA00023125"/>
    </source>
</evidence>
<dbReference type="CDD" id="cd05466">
    <property type="entry name" value="PBP2_LTTR_substrate"/>
    <property type="match status" value="1"/>
</dbReference>
<dbReference type="AlphaFoldDB" id="A0A3E4GMC6"/>
<evidence type="ECO:0000256" key="4">
    <source>
        <dbReference type="ARBA" id="ARBA00023163"/>
    </source>
</evidence>
<gene>
    <name evidence="6" type="ORF">DXD67_13385</name>
</gene>
<dbReference type="Proteomes" id="UP000260655">
    <property type="component" value="Unassembled WGS sequence"/>
</dbReference>
<keyword evidence="2" id="KW-0805">Transcription regulation</keyword>
<dbReference type="InterPro" id="IPR000847">
    <property type="entry name" value="LysR_HTH_N"/>
</dbReference>
<feature type="domain" description="HTH lysR-type" evidence="5">
    <location>
        <begin position="1"/>
        <end position="58"/>
    </location>
</feature>
<protein>
    <submittedName>
        <fullName evidence="6">LysR family transcriptional regulator</fullName>
    </submittedName>
</protein>
<dbReference type="EMBL" id="QSOV01000018">
    <property type="protein sequence ID" value="RGJ21217.1"/>
    <property type="molecule type" value="Genomic_DNA"/>
</dbReference>
<keyword evidence="4" id="KW-0804">Transcription</keyword>
<dbReference type="Gene3D" id="1.10.10.10">
    <property type="entry name" value="Winged helix-like DNA-binding domain superfamily/Winged helix DNA-binding domain"/>
    <property type="match status" value="1"/>
</dbReference>
<evidence type="ECO:0000256" key="1">
    <source>
        <dbReference type="ARBA" id="ARBA00009437"/>
    </source>
</evidence>
<accession>A0A3E4GMC6</accession>
<dbReference type="PANTHER" id="PTHR30346:SF28">
    <property type="entry name" value="HTH-TYPE TRANSCRIPTIONAL REGULATOR CYNR"/>
    <property type="match status" value="1"/>
</dbReference>
<dbReference type="Gene3D" id="3.40.190.290">
    <property type="match status" value="1"/>
</dbReference>
<dbReference type="PRINTS" id="PR00039">
    <property type="entry name" value="HTHLYSR"/>
</dbReference>
<dbReference type="GO" id="GO:0032993">
    <property type="term" value="C:protein-DNA complex"/>
    <property type="evidence" value="ECO:0007669"/>
    <property type="project" value="TreeGrafter"/>
</dbReference>
<organism evidence="6 7">
    <name type="scientific">Coprococcus comes</name>
    <dbReference type="NCBI Taxonomy" id="410072"/>
    <lineage>
        <taxon>Bacteria</taxon>
        <taxon>Bacillati</taxon>
        <taxon>Bacillota</taxon>
        <taxon>Clostridia</taxon>
        <taxon>Lachnospirales</taxon>
        <taxon>Lachnospiraceae</taxon>
        <taxon>Coprococcus</taxon>
    </lineage>
</organism>
<evidence type="ECO:0000259" key="5">
    <source>
        <dbReference type="PROSITE" id="PS50931"/>
    </source>
</evidence>
<evidence type="ECO:0000256" key="2">
    <source>
        <dbReference type="ARBA" id="ARBA00023015"/>
    </source>
</evidence>
<dbReference type="GO" id="GO:0003700">
    <property type="term" value="F:DNA-binding transcription factor activity"/>
    <property type="evidence" value="ECO:0007669"/>
    <property type="project" value="InterPro"/>
</dbReference>
<comment type="caution">
    <text evidence="6">The sequence shown here is derived from an EMBL/GenBank/DDBJ whole genome shotgun (WGS) entry which is preliminary data.</text>
</comment>
<evidence type="ECO:0000313" key="6">
    <source>
        <dbReference type="EMBL" id="RGJ21217.1"/>
    </source>
</evidence>
<dbReference type="SUPFAM" id="SSF46785">
    <property type="entry name" value="Winged helix' DNA-binding domain"/>
    <property type="match status" value="1"/>
</dbReference>
<dbReference type="InterPro" id="IPR036390">
    <property type="entry name" value="WH_DNA-bd_sf"/>
</dbReference>
<dbReference type="Pfam" id="PF00126">
    <property type="entry name" value="HTH_1"/>
    <property type="match status" value="1"/>
</dbReference>
<sequence>MNIQQLTYIVEIANCKSISRAAEYLFVSQPALSQQIRNLEKELGYRVFHRTSKGLELTEKGNVFYQKAQEMLKDWNRFKEEVISGTEHKKLKIGLGARVYSNRLFPKIARYFERHPELEVTFYTEAGLDAYAAIKDGSLDMALDRMPENEIGMEKCVCFAKELIREKQCVLTAPDHPLSKKGKASILDCREYTMLTGLEHSVEDRLLRKTYGEQNITWKRVIRSDSIDTVMKMVKSGSGIAIGPQSFAEYYGVMAVPLVPARQDSLYFACLKSKKKEPEIRDFQRYLTTLVSSACPD</sequence>
<comment type="similarity">
    <text evidence="1">Belongs to the LysR transcriptional regulatory family.</text>
</comment>
<dbReference type="InterPro" id="IPR036388">
    <property type="entry name" value="WH-like_DNA-bd_sf"/>
</dbReference>
<dbReference type="SUPFAM" id="SSF53850">
    <property type="entry name" value="Periplasmic binding protein-like II"/>
    <property type="match status" value="1"/>
</dbReference>
<keyword evidence="3" id="KW-0238">DNA-binding</keyword>
<dbReference type="PANTHER" id="PTHR30346">
    <property type="entry name" value="TRANSCRIPTIONAL DUAL REGULATOR HCAR-RELATED"/>
    <property type="match status" value="1"/>
</dbReference>
<dbReference type="GO" id="GO:0003677">
    <property type="term" value="F:DNA binding"/>
    <property type="evidence" value="ECO:0007669"/>
    <property type="project" value="UniProtKB-KW"/>
</dbReference>
<reference evidence="6 7" key="1">
    <citation type="submission" date="2018-08" db="EMBL/GenBank/DDBJ databases">
        <title>A genome reference for cultivated species of the human gut microbiota.</title>
        <authorList>
            <person name="Zou Y."/>
            <person name="Xue W."/>
            <person name="Luo G."/>
        </authorList>
    </citation>
    <scope>NUCLEOTIDE SEQUENCE [LARGE SCALE GENOMIC DNA]</scope>
    <source>
        <strain evidence="6 7">TM07-19</strain>
    </source>
</reference>
<dbReference type="FunFam" id="1.10.10.10:FF:000001">
    <property type="entry name" value="LysR family transcriptional regulator"/>
    <property type="match status" value="1"/>
</dbReference>
<dbReference type="Pfam" id="PF03466">
    <property type="entry name" value="LysR_substrate"/>
    <property type="match status" value="1"/>
</dbReference>
<evidence type="ECO:0000313" key="7">
    <source>
        <dbReference type="Proteomes" id="UP000260655"/>
    </source>
</evidence>
<dbReference type="PROSITE" id="PS50931">
    <property type="entry name" value="HTH_LYSR"/>
    <property type="match status" value="1"/>
</dbReference>
<proteinExistence type="inferred from homology"/>
<name>A0A3E4GMC6_9FIRM</name>
<dbReference type="RefSeq" id="WP_117558914.1">
    <property type="nucleotide sequence ID" value="NZ_QSOV01000018.1"/>
</dbReference>
<dbReference type="InterPro" id="IPR005119">
    <property type="entry name" value="LysR_subst-bd"/>
</dbReference>